<protein>
    <submittedName>
        <fullName evidence="6">Uncharacterized protein</fullName>
    </submittedName>
</protein>
<feature type="transmembrane region" description="Helical" evidence="5">
    <location>
        <begin position="49"/>
        <end position="76"/>
    </location>
</feature>
<evidence type="ECO:0000256" key="3">
    <source>
        <dbReference type="ARBA" id="ARBA00022989"/>
    </source>
</evidence>
<reference evidence="6" key="2">
    <citation type="submission" date="2025-09" db="UniProtKB">
        <authorList>
            <consortium name="Ensembl"/>
        </authorList>
    </citation>
    <scope>IDENTIFICATION</scope>
</reference>
<dbReference type="PROSITE" id="PS51257">
    <property type="entry name" value="PROKAR_LIPOPROTEIN"/>
    <property type="match status" value="1"/>
</dbReference>
<dbReference type="Ensembl" id="ENSPKIT00000011311.1">
    <property type="protein sequence ID" value="ENSPKIP00000030490.1"/>
    <property type="gene ID" value="ENSPKIG00000011326.1"/>
</dbReference>
<dbReference type="Gene3D" id="1.10.1450.10">
    <property type="entry name" value="Tetraspanin"/>
    <property type="match status" value="1"/>
</dbReference>
<dbReference type="InterPro" id="IPR018499">
    <property type="entry name" value="Tetraspanin/Peripherin"/>
</dbReference>
<dbReference type="GO" id="GO:0016020">
    <property type="term" value="C:membrane"/>
    <property type="evidence" value="ECO:0007669"/>
    <property type="project" value="UniProtKB-SubCell"/>
</dbReference>
<evidence type="ECO:0000256" key="4">
    <source>
        <dbReference type="ARBA" id="ARBA00023136"/>
    </source>
</evidence>
<evidence type="ECO:0000256" key="5">
    <source>
        <dbReference type="SAM" id="Phobius"/>
    </source>
</evidence>
<proteinExistence type="predicted"/>
<evidence type="ECO:0000313" key="7">
    <source>
        <dbReference type="Proteomes" id="UP000261540"/>
    </source>
</evidence>
<evidence type="ECO:0000256" key="1">
    <source>
        <dbReference type="ARBA" id="ARBA00004141"/>
    </source>
</evidence>
<dbReference type="GeneTree" id="ENSGT00940000167105"/>
<evidence type="ECO:0000256" key="2">
    <source>
        <dbReference type="ARBA" id="ARBA00022692"/>
    </source>
</evidence>
<accession>A0A3B3SJI8</accession>
<dbReference type="PRINTS" id="PR00259">
    <property type="entry name" value="TMFOUR"/>
</dbReference>
<evidence type="ECO:0000313" key="6">
    <source>
        <dbReference type="Ensembl" id="ENSPKIP00000030490.1"/>
    </source>
</evidence>
<sequence>MEAEDRIGILKFVLMVISGIFVILGIAIFGCGVWILFDKSNFIAIIKDSVRFLSGGFFVIGLVVAAISLIGCLGALKEVRYFLLLVRKKTKQLSKNITKTLSDEVDKIIMDYGNGTNREMEIKWNILDTMQLYWTCCGRTNYTQWENNSYIKSCIEWEVYPCSCFNTTSCPFLSEDPSQRFGKGEKGCQTHMEEWIYQNGLVMLGMDLGLVLIQVKQSVTSWKEAPKCNKRSHCIYFITIRCNMIYLSVSVQFPNLSSGAPQPLWYQYTGCYECKCRVRPPRPPLLLPESSASLSNLICSFMRLVSNLFLLINTSLIFTINSKFNLTSMLMYRYFVARKFYLRLQFLGALFDI</sequence>
<comment type="subcellular location">
    <subcellularLocation>
        <location evidence="1">Membrane</location>
        <topology evidence="1">Multi-pass membrane protein</topology>
    </subcellularLocation>
</comment>
<dbReference type="SUPFAM" id="SSF48652">
    <property type="entry name" value="Tetraspanin"/>
    <property type="match status" value="1"/>
</dbReference>
<reference evidence="6" key="1">
    <citation type="submission" date="2025-08" db="UniProtKB">
        <authorList>
            <consortium name="Ensembl"/>
        </authorList>
    </citation>
    <scope>IDENTIFICATION</scope>
</reference>
<name>A0A3B3SJI8_9TELE</name>
<keyword evidence="7" id="KW-1185">Reference proteome</keyword>
<keyword evidence="4 5" id="KW-0472">Membrane</keyword>
<dbReference type="AlphaFoldDB" id="A0A3B3SJI8"/>
<keyword evidence="3 5" id="KW-1133">Transmembrane helix</keyword>
<dbReference type="Proteomes" id="UP000261540">
    <property type="component" value="Unplaced"/>
</dbReference>
<keyword evidence="2 5" id="KW-0812">Transmembrane</keyword>
<feature type="transmembrane region" description="Helical" evidence="5">
    <location>
        <begin position="12"/>
        <end position="37"/>
    </location>
</feature>
<dbReference type="InterPro" id="IPR008952">
    <property type="entry name" value="Tetraspanin_EC2_sf"/>
</dbReference>
<dbReference type="Pfam" id="PF00335">
    <property type="entry name" value="Tetraspanin"/>
    <property type="match status" value="1"/>
</dbReference>
<organism evidence="6 7">
    <name type="scientific">Paramormyrops kingsleyae</name>
    <dbReference type="NCBI Taxonomy" id="1676925"/>
    <lineage>
        <taxon>Eukaryota</taxon>
        <taxon>Metazoa</taxon>
        <taxon>Chordata</taxon>
        <taxon>Craniata</taxon>
        <taxon>Vertebrata</taxon>
        <taxon>Euteleostomi</taxon>
        <taxon>Actinopterygii</taxon>
        <taxon>Neopterygii</taxon>
        <taxon>Teleostei</taxon>
        <taxon>Osteoglossocephala</taxon>
        <taxon>Osteoglossomorpha</taxon>
        <taxon>Osteoglossiformes</taxon>
        <taxon>Mormyridae</taxon>
        <taxon>Paramormyrops</taxon>
    </lineage>
</organism>